<dbReference type="KEGG" id="bcd:BARCL_0300"/>
<dbReference type="Proteomes" id="UP000009101">
    <property type="component" value="Chromosome"/>
</dbReference>
<proteinExistence type="predicted"/>
<dbReference type="HOGENOM" id="CLU_2680205_0_0_5"/>
<accession>E6YGJ3</accession>
<sequence>MNRCKASKSYDMVFSLYFQSVTITIENLTKNNRKNHLAIEENKFCKTSLYIKIQKRIWALGTQILFPLNKGLQA</sequence>
<dbReference type="EMBL" id="FN645454">
    <property type="protein sequence ID" value="CBI75981.1"/>
    <property type="molecule type" value="Genomic_DNA"/>
</dbReference>
<evidence type="ECO:0000313" key="1">
    <source>
        <dbReference type="EMBL" id="CBI75981.1"/>
    </source>
</evidence>
<evidence type="ECO:0000313" key="2">
    <source>
        <dbReference type="Proteomes" id="UP000009101"/>
    </source>
</evidence>
<name>E6YGJ3_BARC7</name>
<organism evidence="1 2">
    <name type="scientific">Bartonella clarridgeiae (strain CCUG 45776 / CIP 104772 / 73)</name>
    <dbReference type="NCBI Taxonomy" id="696125"/>
    <lineage>
        <taxon>Bacteria</taxon>
        <taxon>Pseudomonadati</taxon>
        <taxon>Pseudomonadota</taxon>
        <taxon>Alphaproteobacteria</taxon>
        <taxon>Hyphomicrobiales</taxon>
        <taxon>Bartonellaceae</taxon>
        <taxon>Bartonella</taxon>
    </lineage>
</organism>
<gene>
    <name evidence="1" type="ordered locus">BARCL_0300</name>
</gene>
<dbReference type="AlphaFoldDB" id="E6YGJ3"/>
<protein>
    <submittedName>
        <fullName evidence="1">Uncharacterized protein</fullName>
    </submittedName>
</protein>
<reference evidence="2" key="1">
    <citation type="submission" date="2009-11" db="EMBL/GenBank/DDBJ databases">
        <title>Genome sequencing of Bartonella species and comparative genomics.</title>
        <authorList>
            <person name="Engel P."/>
            <person name="Salzburger W."/>
            <person name="Marius L."/>
            <person name="Chao-Chin C."/>
            <person name="Soichi M."/>
            <person name="Christa L."/>
            <person name="Alexandra C."/>
            <person name="Aurelie L."/>
            <person name="Claudine M."/>
            <person name="Stephan S.C."/>
            <person name="Christoph D."/>
        </authorList>
    </citation>
    <scope>NUCLEOTIDE SEQUENCE [LARGE SCALE GENOMIC DNA]</scope>
    <source>
        <strain evidence="2">CIP 104772 / 73</strain>
    </source>
</reference>
<keyword evidence="2" id="KW-1185">Reference proteome</keyword>
<reference evidence="1 2" key="2">
    <citation type="journal article" date="2011" name="PLoS Genet.">
        <title>Parallel evolution of a type IV secretion system in radiating lineages of the host-restricted bacterial pathogen Bartonella.</title>
        <authorList>
            <person name="Engel P."/>
            <person name="Salzburger W."/>
            <person name="Liesch M."/>
            <person name="Chang C.C."/>
            <person name="Maruyama S."/>
            <person name="Lanz C."/>
            <person name="Calteau A."/>
            <person name="Lajus A."/>
            <person name="Medigue C."/>
            <person name="Schuster S.C."/>
            <person name="Dehio C."/>
        </authorList>
    </citation>
    <scope>NUCLEOTIDE SEQUENCE [LARGE SCALE GENOMIC DNA]</scope>
    <source>
        <strain evidence="2">CIP 104772 / 73</strain>
    </source>
</reference>